<name>H0R6E0_9ACTN</name>
<dbReference type="Gene3D" id="1.10.287.1260">
    <property type="match status" value="1"/>
</dbReference>
<evidence type="ECO:0000256" key="2">
    <source>
        <dbReference type="SAM" id="Phobius"/>
    </source>
</evidence>
<keyword evidence="2" id="KW-0472">Membrane</keyword>
<evidence type="ECO:0000313" key="3">
    <source>
        <dbReference type="EMBL" id="GAB20641.1"/>
    </source>
</evidence>
<dbReference type="STRING" id="1077974.GOEFS_121_00430"/>
<dbReference type="InterPro" id="IPR008910">
    <property type="entry name" value="MSC_TM_helix"/>
</dbReference>
<keyword evidence="4" id="KW-1185">Reference proteome</keyword>
<reference evidence="3 4" key="1">
    <citation type="submission" date="2011-12" db="EMBL/GenBank/DDBJ databases">
        <title>Whole genome shotgun sequence of Gordonia effusa NBRC 100432.</title>
        <authorList>
            <person name="Yoshida I."/>
            <person name="Takarada H."/>
            <person name="Hosoyama A."/>
            <person name="Tsuchikane K."/>
            <person name="Katsumata H."/>
            <person name="Yamazaki S."/>
            <person name="Fujita N."/>
        </authorList>
    </citation>
    <scope>NUCLEOTIDE SEQUENCE [LARGE SCALE GENOMIC DNA]</scope>
    <source>
        <strain evidence="3 4">NBRC 100432</strain>
    </source>
</reference>
<feature type="compositionally biased region" description="Polar residues" evidence="1">
    <location>
        <begin position="255"/>
        <end position="266"/>
    </location>
</feature>
<feature type="transmembrane region" description="Helical" evidence="2">
    <location>
        <begin position="84"/>
        <end position="104"/>
    </location>
</feature>
<dbReference type="AlphaFoldDB" id="H0R6E0"/>
<dbReference type="EMBL" id="BAEH01000121">
    <property type="protein sequence ID" value="GAB20641.1"/>
    <property type="molecule type" value="Genomic_DNA"/>
</dbReference>
<proteinExistence type="predicted"/>
<dbReference type="eggNOG" id="COG0668">
    <property type="taxonomic scope" value="Bacteria"/>
</dbReference>
<comment type="caution">
    <text evidence="3">The sequence shown here is derived from an EMBL/GenBank/DDBJ whole genome shotgun (WGS) entry which is preliminary data.</text>
</comment>
<feature type="transmembrane region" description="Helical" evidence="2">
    <location>
        <begin position="183"/>
        <end position="205"/>
    </location>
</feature>
<dbReference type="RefSeq" id="WP_007319976.1">
    <property type="nucleotide sequence ID" value="NZ_BAEH01000121.1"/>
</dbReference>
<dbReference type="Pfam" id="PF05552">
    <property type="entry name" value="MS_channel_1st_1"/>
    <property type="match status" value="2"/>
</dbReference>
<dbReference type="OrthoDB" id="5184470at2"/>
<feature type="region of interest" description="Disordered" evidence="1">
    <location>
        <begin position="227"/>
        <end position="295"/>
    </location>
</feature>
<dbReference type="Proteomes" id="UP000035034">
    <property type="component" value="Unassembled WGS sequence"/>
</dbReference>
<feature type="transmembrane region" description="Helical" evidence="2">
    <location>
        <begin position="116"/>
        <end position="137"/>
    </location>
</feature>
<sequence length="295" mass="30705">MVTNVAIDYGAGVSDAWRSIANFVPKLAAFLVILVIGWIIAKVLAKIVTVVLAKVGFDRLTARSGLDGVLAKGNYDAPSLLAKVVYYAILLVALQLAIGVFGPNPISDLLTKLVSWLPKLFIAIVIIVIVAAIARAVKDLVVGALGSASYGRLLGTGASVFIWAAGIIAALNQVGIATTVTTPVLIAVLATVGGVVVVGVGGGLIRPMESRWEGALAKISEEIPARRAERTSANVTAHGRAQYQTPGGEGYGQPVTEQFGHQSPPHSGQHHAEPGYGQPGGQYPPQQPPNQGWSQ</sequence>
<keyword evidence="2" id="KW-0812">Transmembrane</keyword>
<evidence type="ECO:0000256" key="1">
    <source>
        <dbReference type="SAM" id="MobiDB-lite"/>
    </source>
</evidence>
<keyword evidence="2" id="KW-1133">Transmembrane helix</keyword>
<protein>
    <submittedName>
        <fullName evidence="3">Uncharacterized protein</fullName>
    </submittedName>
</protein>
<evidence type="ECO:0000313" key="4">
    <source>
        <dbReference type="Proteomes" id="UP000035034"/>
    </source>
</evidence>
<feature type="transmembrane region" description="Helical" evidence="2">
    <location>
        <begin position="149"/>
        <end position="171"/>
    </location>
</feature>
<feature type="transmembrane region" description="Helical" evidence="2">
    <location>
        <begin position="27"/>
        <end position="53"/>
    </location>
</feature>
<accession>H0R6E0</accession>
<organism evidence="3 4">
    <name type="scientific">Gordonia effusa NBRC 100432</name>
    <dbReference type="NCBI Taxonomy" id="1077974"/>
    <lineage>
        <taxon>Bacteria</taxon>
        <taxon>Bacillati</taxon>
        <taxon>Actinomycetota</taxon>
        <taxon>Actinomycetes</taxon>
        <taxon>Mycobacteriales</taxon>
        <taxon>Gordoniaceae</taxon>
        <taxon>Gordonia</taxon>
    </lineage>
</organism>
<feature type="compositionally biased region" description="Low complexity" evidence="1">
    <location>
        <begin position="281"/>
        <end position="295"/>
    </location>
</feature>
<gene>
    <name evidence="3" type="ORF">GOEFS_121_00430</name>
</gene>